<dbReference type="RefSeq" id="WP_344980677.1">
    <property type="nucleotide sequence ID" value="NZ_BAABFN010000020.1"/>
</dbReference>
<keyword evidence="5" id="KW-1185">Reference proteome</keyword>
<dbReference type="Proteomes" id="UP001501207">
    <property type="component" value="Unassembled WGS sequence"/>
</dbReference>
<keyword evidence="2" id="KW-0560">Oxidoreductase</keyword>
<accession>A0ABP8G599</accession>
<dbReference type="CDD" id="cd05233">
    <property type="entry name" value="SDR_c"/>
    <property type="match status" value="1"/>
</dbReference>
<dbReference type="PANTHER" id="PTHR44196:SF2">
    <property type="entry name" value="SHORT-CHAIN DEHYDROGENASE-RELATED"/>
    <property type="match status" value="1"/>
</dbReference>
<dbReference type="PIRSF" id="PIRSF000126">
    <property type="entry name" value="11-beta-HSD1"/>
    <property type="match status" value="1"/>
</dbReference>
<organism evidence="4 5">
    <name type="scientific">Compostibacter hankyongensis</name>
    <dbReference type="NCBI Taxonomy" id="1007089"/>
    <lineage>
        <taxon>Bacteria</taxon>
        <taxon>Pseudomonadati</taxon>
        <taxon>Bacteroidota</taxon>
        <taxon>Chitinophagia</taxon>
        <taxon>Chitinophagales</taxon>
        <taxon>Chitinophagaceae</taxon>
        <taxon>Compostibacter</taxon>
    </lineage>
</organism>
<reference evidence="5" key="1">
    <citation type="journal article" date="2019" name="Int. J. Syst. Evol. Microbiol.">
        <title>The Global Catalogue of Microorganisms (GCM) 10K type strain sequencing project: providing services to taxonomists for standard genome sequencing and annotation.</title>
        <authorList>
            <consortium name="The Broad Institute Genomics Platform"/>
            <consortium name="The Broad Institute Genome Sequencing Center for Infectious Disease"/>
            <person name="Wu L."/>
            <person name="Ma J."/>
        </authorList>
    </citation>
    <scope>NUCLEOTIDE SEQUENCE [LARGE SCALE GENOMIC DNA]</scope>
    <source>
        <strain evidence="5">JCM 17664</strain>
    </source>
</reference>
<dbReference type="PRINTS" id="PR00081">
    <property type="entry name" value="GDHRDH"/>
</dbReference>
<dbReference type="Gene3D" id="3.40.50.720">
    <property type="entry name" value="NAD(P)-binding Rossmann-like Domain"/>
    <property type="match status" value="1"/>
</dbReference>
<comment type="caution">
    <text evidence="4">The sequence shown here is derived from an EMBL/GenBank/DDBJ whole genome shotgun (WGS) entry which is preliminary data.</text>
</comment>
<dbReference type="InterPro" id="IPR002347">
    <property type="entry name" value="SDR_fam"/>
</dbReference>
<evidence type="ECO:0000256" key="2">
    <source>
        <dbReference type="ARBA" id="ARBA00023002"/>
    </source>
</evidence>
<proteinExistence type="inferred from homology"/>
<evidence type="ECO:0000313" key="5">
    <source>
        <dbReference type="Proteomes" id="UP001501207"/>
    </source>
</evidence>
<name>A0ABP8G599_9BACT</name>
<evidence type="ECO:0000256" key="3">
    <source>
        <dbReference type="RuleBase" id="RU000363"/>
    </source>
</evidence>
<dbReference type="PRINTS" id="PR00080">
    <property type="entry name" value="SDRFAMILY"/>
</dbReference>
<dbReference type="EMBL" id="BAABFN010000020">
    <property type="protein sequence ID" value="GAA4317361.1"/>
    <property type="molecule type" value="Genomic_DNA"/>
</dbReference>
<protein>
    <submittedName>
        <fullName evidence="4">SDR family oxidoreductase</fullName>
    </submittedName>
</protein>
<dbReference type="PANTHER" id="PTHR44196">
    <property type="entry name" value="DEHYDROGENASE/REDUCTASE SDR FAMILY MEMBER 7B"/>
    <property type="match status" value="1"/>
</dbReference>
<dbReference type="InterPro" id="IPR036291">
    <property type="entry name" value="NAD(P)-bd_dom_sf"/>
</dbReference>
<sequence length="291" mass="32422">MEKHRPEAFALITGAGRGLGRAFATALAKKGINVLLTALPGEGLDAFCTGLKAQYCIRAEYFECNLTREEDLSRLVRWVKENFTLNILINNAGIGGTSEFEKVHADFLNDMILLNVRATVMLTHQLLPLLRRSKAAWILNVSSMASFSPIGYKTAYPASKAFVLHFSRGLYEELRGSGIFVSVVHPGPMKTNSDVAMRIEKQGRLARLSLVAPEVIAEKSIRQLFKKDSLILIGWMNKINWLLMKTIPIWIRLPLITQIVKREISLSPVKTINHESIGYGSQQLAGGQCDR</sequence>
<dbReference type="Pfam" id="PF00106">
    <property type="entry name" value="adh_short"/>
    <property type="match status" value="1"/>
</dbReference>
<gene>
    <name evidence="4" type="ORF">GCM10023143_29380</name>
</gene>
<evidence type="ECO:0000256" key="1">
    <source>
        <dbReference type="ARBA" id="ARBA00006484"/>
    </source>
</evidence>
<dbReference type="SUPFAM" id="SSF51735">
    <property type="entry name" value="NAD(P)-binding Rossmann-fold domains"/>
    <property type="match status" value="1"/>
</dbReference>
<evidence type="ECO:0000313" key="4">
    <source>
        <dbReference type="EMBL" id="GAA4317361.1"/>
    </source>
</evidence>
<comment type="similarity">
    <text evidence="1 3">Belongs to the short-chain dehydrogenases/reductases (SDR) family.</text>
</comment>